<protein>
    <submittedName>
        <fullName evidence="4">Acetyltransferase (GNAT) family domain-containing protein</fullName>
    </submittedName>
</protein>
<feature type="domain" description="N-acetyltransferase" evidence="3">
    <location>
        <begin position="8"/>
        <end position="175"/>
    </location>
</feature>
<dbReference type="SUPFAM" id="SSF55729">
    <property type="entry name" value="Acyl-CoA N-acyltransferases (Nat)"/>
    <property type="match status" value="1"/>
</dbReference>
<comment type="caution">
    <text evidence="4">The sequence shown here is derived from an EMBL/GenBank/DDBJ whole genome shotgun (WGS) entry which is preliminary data.</text>
</comment>
<dbReference type="InterPro" id="IPR016181">
    <property type="entry name" value="Acyl_CoA_acyltransferase"/>
</dbReference>
<evidence type="ECO:0000313" key="5">
    <source>
        <dbReference type="Proteomes" id="UP001163105"/>
    </source>
</evidence>
<dbReference type="PROSITE" id="PS51186">
    <property type="entry name" value="GNAT"/>
    <property type="match status" value="1"/>
</dbReference>
<gene>
    <name evidence="4" type="ORF">O9K51_06501</name>
</gene>
<reference evidence="4" key="1">
    <citation type="submission" date="2023-01" db="EMBL/GenBank/DDBJ databases">
        <title>The growth and conidiation of Purpureocillium lavendulum are regulated by nitrogen source and histone H3K14 acetylation.</title>
        <authorList>
            <person name="Tang P."/>
            <person name="Han J."/>
            <person name="Zhang C."/>
            <person name="Tang P."/>
            <person name="Qi F."/>
            <person name="Zhang K."/>
            <person name="Liang L."/>
        </authorList>
    </citation>
    <scope>NUCLEOTIDE SEQUENCE</scope>
    <source>
        <strain evidence="4">YMF1.00683</strain>
    </source>
</reference>
<evidence type="ECO:0000256" key="2">
    <source>
        <dbReference type="ARBA" id="ARBA00023315"/>
    </source>
</evidence>
<dbReference type="AlphaFoldDB" id="A0AB34FQR0"/>
<dbReference type="EMBL" id="JAQHRD010000005">
    <property type="protein sequence ID" value="KAJ6440711.1"/>
    <property type="molecule type" value="Genomic_DNA"/>
</dbReference>
<proteinExistence type="predicted"/>
<keyword evidence="5" id="KW-1185">Reference proteome</keyword>
<dbReference type="InterPro" id="IPR000182">
    <property type="entry name" value="GNAT_dom"/>
</dbReference>
<evidence type="ECO:0000259" key="3">
    <source>
        <dbReference type="PROSITE" id="PS51186"/>
    </source>
</evidence>
<dbReference type="Pfam" id="PF13508">
    <property type="entry name" value="Acetyltransf_7"/>
    <property type="match status" value="1"/>
</dbReference>
<name>A0AB34FQR0_9HYPO</name>
<dbReference type="InterPro" id="IPR050832">
    <property type="entry name" value="Bact_Acetyltransf"/>
</dbReference>
<sequence>MESKYHINVVRDATAIETHLSSLRKLLQHCVNDEPAASSIGFLAPLSDHAAVEHWLQFFPTVVSSKTDTVFVVATDVTSSEVVATVQIVRMVKETHRYKGEVRKLLVHPAHRRGGLGRMMMLKAEELSKSVLDLEMLVLDTATRTPARDFYIRLGWKEWGICPEYAKFADGRKADCSFFVKMLT</sequence>
<dbReference type="Gene3D" id="3.40.630.30">
    <property type="match status" value="1"/>
</dbReference>
<dbReference type="PANTHER" id="PTHR43877">
    <property type="entry name" value="AMINOALKYLPHOSPHONATE N-ACETYLTRANSFERASE-RELATED-RELATED"/>
    <property type="match status" value="1"/>
</dbReference>
<dbReference type="GO" id="GO:0016747">
    <property type="term" value="F:acyltransferase activity, transferring groups other than amino-acyl groups"/>
    <property type="evidence" value="ECO:0007669"/>
    <property type="project" value="InterPro"/>
</dbReference>
<evidence type="ECO:0000313" key="4">
    <source>
        <dbReference type="EMBL" id="KAJ6440711.1"/>
    </source>
</evidence>
<accession>A0AB34FQR0</accession>
<dbReference type="CDD" id="cd04301">
    <property type="entry name" value="NAT_SF"/>
    <property type="match status" value="1"/>
</dbReference>
<evidence type="ECO:0000256" key="1">
    <source>
        <dbReference type="ARBA" id="ARBA00022679"/>
    </source>
</evidence>
<dbReference type="Proteomes" id="UP001163105">
    <property type="component" value="Unassembled WGS sequence"/>
</dbReference>
<keyword evidence="1" id="KW-0808">Transferase</keyword>
<keyword evidence="2" id="KW-0012">Acyltransferase</keyword>
<organism evidence="4 5">
    <name type="scientific">Purpureocillium lavendulum</name>
    <dbReference type="NCBI Taxonomy" id="1247861"/>
    <lineage>
        <taxon>Eukaryota</taxon>
        <taxon>Fungi</taxon>
        <taxon>Dikarya</taxon>
        <taxon>Ascomycota</taxon>
        <taxon>Pezizomycotina</taxon>
        <taxon>Sordariomycetes</taxon>
        <taxon>Hypocreomycetidae</taxon>
        <taxon>Hypocreales</taxon>
        <taxon>Ophiocordycipitaceae</taxon>
        <taxon>Purpureocillium</taxon>
    </lineage>
</organism>
<dbReference type="PANTHER" id="PTHR43877:SF2">
    <property type="entry name" value="AMINOALKYLPHOSPHONATE N-ACETYLTRANSFERASE-RELATED"/>
    <property type="match status" value="1"/>
</dbReference>